<gene>
    <name evidence="1" type="ORF">MG292_02585</name>
</gene>
<reference evidence="1 2" key="1">
    <citation type="submission" date="2023-06" db="EMBL/GenBank/DDBJ databases">
        <title>Complete Genome Sequence of Flavobacterium keumense K3R-10.</title>
        <authorList>
            <person name="Jeong H."/>
            <person name="Jhang S.Y."/>
            <person name="Kim J.N."/>
        </authorList>
    </citation>
    <scope>NUCLEOTIDE SEQUENCE [LARGE SCALE GENOMIC DNA]</scope>
    <source>
        <strain evidence="1 2">K3R-10</strain>
    </source>
</reference>
<proteinExistence type="predicted"/>
<dbReference type="Pfam" id="PF04245">
    <property type="entry name" value="NA37"/>
    <property type="match status" value="1"/>
</dbReference>
<accession>A0ABY8N668</accession>
<dbReference type="RefSeq" id="WP_264534252.1">
    <property type="nucleotide sequence ID" value="NZ_CP092332.1"/>
</dbReference>
<evidence type="ECO:0000313" key="2">
    <source>
        <dbReference type="Proteomes" id="UP001232117"/>
    </source>
</evidence>
<name>A0ABY8N668_9FLAO</name>
<sequence length="354" mass="40876">MIEISELEINRIVIHRVHKKTDSDEFGFAEYSENLFTFGALELETLKSRIGTAFSKAKRFFKLEIAKSDDNSFYGYSRSIKNADNDRFLDLSKSISDLLAMSHNKKTIPAGLLLILDGFLHRKHFVLVIKAELQEAFTIKEFNNQKLIELVNDLFLSPAKDFYKIGFIIEDTNNLTPPNDIYSCYMYDDNFSSGKRDLAEYFYNEFLGFQTNRNDKLVTKRFKDDLFQFIETNVASFEDKRGLKNALNTLYRENTTGIINPQEFAETHFPENLLRLFGSEVGSNYPTSFTKDLTLVERSLTRGQIKLVDDLKIEGPLDAIDNVSISSGQNFDFERLRMQIENGEIRQVITIKTE</sequence>
<organism evidence="1 2">
    <name type="scientific">Flavobacterium keumense</name>
    <dbReference type="NCBI Taxonomy" id="1306518"/>
    <lineage>
        <taxon>Bacteria</taxon>
        <taxon>Pseudomonadati</taxon>
        <taxon>Bacteroidota</taxon>
        <taxon>Flavobacteriia</taxon>
        <taxon>Flavobacteriales</taxon>
        <taxon>Flavobacteriaceae</taxon>
        <taxon>Flavobacterium</taxon>
    </lineage>
</organism>
<evidence type="ECO:0000313" key="1">
    <source>
        <dbReference type="EMBL" id="WGK95135.1"/>
    </source>
</evidence>
<protein>
    <submittedName>
        <fullName evidence="1">Nucleoid-associated protein</fullName>
    </submittedName>
</protein>
<dbReference type="InterPro" id="IPR007358">
    <property type="entry name" value="Nucleoid_associated_NdpA"/>
</dbReference>
<dbReference type="EMBL" id="CP092332">
    <property type="protein sequence ID" value="WGK95135.1"/>
    <property type="molecule type" value="Genomic_DNA"/>
</dbReference>
<dbReference type="Proteomes" id="UP001232117">
    <property type="component" value="Chromosome"/>
</dbReference>
<keyword evidence="2" id="KW-1185">Reference proteome</keyword>